<reference evidence="1 2" key="2">
    <citation type="journal article" date="2011" name="Stand. Genomic Sci.">
        <title>Complete genome sequence of Truepera radiovictrix type strain (RQ-24).</title>
        <authorList>
            <person name="Ivanova N."/>
            <person name="Rohde C."/>
            <person name="Munk C."/>
            <person name="Nolan M."/>
            <person name="Lucas S."/>
            <person name="Del Rio T.G."/>
            <person name="Tice H."/>
            <person name="Deshpande S."/>
            <person name="Cheng J.F."/>
            <person name="Tapia R."/>
            <person name="Han C."/>
            <person name="Goodwin L."/>
            <person name="Pitluck S."/>
            <person name="Liolios K."/>
            <person name="Mavromatis K."/>
            <person name="Mikhailova N."/>
            <person name="Pati A."/>
            <person name="Chen A."/>
            <person name="Palaniappan K."/>
            <person name="Land M."/>
            <person name="Hauser L."/>
            <person name="Chang Y.J."/>
            <person name="Jeffries C.D."/>
            <person name="Brambilla E."/>
            <person name="Rohde M."/>
            <person name="Goker M."/>
            <person name="Tindall B.J."/>
            <person name="Woyke T."/>
            <person name="Bristow J."/>
            <person name="Eisen J.A."/>
            <person name="Markowitz V."/>
            <person name="Hugenholtz P."/>
            <person name="Kyrpides N.C."/>
            <person name="Klenk H.P."/>
            <person name="Lapidus A."/>
        </authorList>
    </citation>
    <scope>NUCLEOTIDE SEQUENCE [LARGE SCALE GENOMIC DNA]</scope>
    <source>
        <strain evidence="2">DSM 17093 / CIP 108686 / LMG 22925 / RQ-24</strain>
    </source>
</reference>
<dbReference type="RefSeq" id="WP_013177604.1">
    <property type="nucleotide sequence ID" value="NC_014221.1"/>
</dbReference>
<gene>
    <name evidence="1" type="ordered locus">Trad_1106</name>
</gene>
<dbReference type="EMBL" id="CP002049">
    <property type="protein sequence ID" value="ADI14233.1"/>
    <property type="molecule type" value="Genomic_DNA"/>
</dbReference>
<dbReference type="AlphaFoldDB" id="D7CVX0"/>
<dbReference type="Proteomes" id="UP000000379">
    <property type="component" value="Chromosome"/>
</dbReference>
<protein>
    <submittedName>
        <fullName evidence="1">Uncharacterized protein</fullName>
    </submittedName>
</protein>
<dbReference type="KEGG" id="tra:Trad_1106"/>
<reference evidence="2" key="1">
    <citation type="submission" date="2010-05" db="EMBL/GenBank/DDBJ databases">
        <title>The complete genome of Truepera radiovictris DSM 17093.</title>
        <authorList>
            <consortium name="US DOE Joint Genome Institute (JGI-PGF)"/>
            <person name="Lucas S."/>
            <person name="Copeland A."/>
            <person name="Lapidus A."/>
            <person name="Glavina del Rio T."/>
            <person name="Dalin E."/>
            <person name="Tice H."/>
            <person name="Bruce D."/>
            <person name="Goodwin L."/>
            <person name="Pitluck S."/>
            <person name="Kyrpides N."/>
            <person name="Mavromatis K."/>
            <person name="Ovchinnikova G."/>
            <person name="Munk A.C."/>
            <person name="Detter J.C."/>
            <person name="Han C."/>
            <person name="Tapia R."/>
            <person name="Land M."/>
            <person name="Hauser L."/>
            <person name="Markowitz V."/>
            <person name="Cheng J.-F."/>
            <person name="Hugenholtz P."/>
            <person name="Woyke T."/>
            <person name="Wu D."/>
            <person name="Tindall B."/>
            <person name="Pomrenke H.G."/>
            <person name="Brambilla E."/>
            <person name="Klenk H.-P."/>
            <person name="Eisen J.A."/>
        </authorList>
    </citation>
    <scope>NUCLEOTIDE SEQUENCE [LARGE SCALE GENOMIC DNA]</scope>
    <source>
        <strain evidence="2">DSM 17093 / CIP 108686 / LMG 22925 / RQ-24</strain>
    </source>
</reference>
<accession>D7CVX0</accession>
<dbReference type="HOGENOM" id="CLU_2014264_0_0_0"/>
<organism evidence="1 2">
    <name type="scientific">Truepera radiovictrix (strain DSM 17093 / CIP 108686 / LMG 22925 / RQ-24)</name>
    <dbReference type="NCBI Taxonomy" id="649638"/>
    <lineage>
        <taxon>Bacteria</taxon>
        <taxon>Thermotogati</taxon>
        <taxon>Deinococcota</taxon>
        <taxon>Deinococci</taxon>
        <taxon>Trueperales</taxon>
        <taxon>Trueperaceae</taxon>
        <taxon>Truepera</taxon>
    </lineage>
</organism>
<proteinExistence type="predicted"/>
<evidence type="ECO:0000313" key="2">
    <source>
        <dbReference type="Proteomes" id="UP000000379"/>
    </source>
</evidence>
<sequence>MTSAFIGLVLHLAMCHALGDLSLLGEGTQVQLALPNLTKVLDTAVIEDYRLQLEAELEPLASVVLLISTGGAADISGGEAQVVTLSGFVSAAGDDIMVRNNGDLVSLRSWLRTMQDVTFTLRR</sequence>
<name>D7CVX0_TRURR</name>
<evidence type="ECO:0000313" key="1">
    <source>
        <dbReference type="EMBL" id="ADI14233.1"/>
    </source>
</evidence>
<keyword evidence="2" id="KW-1185">Reference proteome</keyword>